<keyword evidence="1" id="KW-0175">Coiled coil</keyword>
<evidence type="ECO:0000256" key="2">
    <source>
        <dbReference type="SAM" id="MobiDB-lite"/>
    </source>
</evidence>
<feature type="compositionally biased region" description="Polar residues" evidence="2">
    <location>
        <begin position="433"/>
        <end position="444"/>
    </location>
</feature>
<feature type="coiled-coil region" evidence="1">
    <location>
        <begin position="115"/>
        <end position="264"/>
    </location>
</feature>
<dbReference type="AlphaFoldDB" id="A0A336MFZ7"/>
<gene>
    <name evidence="4" type="primary">CSON015533</name>
</gene>
<feature type="coiled-coil region" evidence="1">
    <location>
        <begin position="293"/>
        <end position="397"/>
    </location>
</feature>
<sequence length="511" mass="59575">MENNEEIENPSSLNDSVDDESEKNAQTHNFMESFPHMNLLDNTSRNQTITQLVEHLNRLKAQNETLKQQYETAYLENVSLKQDLKRSQSLFQQVQVVMGECEQGYNSLVDAVEDSKKFESKLTQKTENLEKLLADSCKMKEIDELKEQLIEMEQKCSNLAYDKEQLQSEFDSIVMKIQAVQDTNALLKEELKQKKQELDNAQNQLNDNGVSIATLREKEEQMKQFIVNLRAEINRMRMDANDKEKEYQDAITSLNEMMETKQDEHQHNIERMYEGLKEAQSIVHRTSEEMTHRNEHIEELNIQKGKLRQENDEYRKQNTELLLKLQNIESSLMEAAQLKQEYDTMKIQLNATCNEIDELKSKLFDYHRREFNQQMKIDEKERELQALKLHIAKQEIQKCEPILQNMKEETSAPKEMQEQGDDPSKNFVKEPTSKPNGTINAGEQTEQEPLRKFFFKHIQPGKPNPGPSKAIPPKPRKNAKQTRKVQPLQSQQSSESDVFAIKDSDSDSDSD</sequence>
<feature type="region of interest" description="Disordered" evidence="2">
    <location>
        <begin position="1"/>
        <end position="24"/>
    </location>
</feature>
<reference evidence="4" key="2">
    <citation type="submission" date="2018-07" db="EMBL/GenBank/DDBJ databases">
        <authorList>
            <person name="Quirk P.G."/>
            <person name="Krulwich T.A."/>
        </authorList>
    </citation>
    <scope>NUCLEOTIDE SEQUENCE</scope>
</reference>
<feature type="compositionally biased region" description="Basic and acidic residues" evidence="2">
    <location>
        <begin position="409"/>
        <end position="432"/>
    </location>
</feature>
<evidence type="ECO:0000313" key="4">
    <source>
        <dbReference type="EMBL" id="SSX28341.1"/>
    </source>
</evidence>
<feature type="compositionally biased region" description="Basic residues" evidence="2">
    <location>
        <begin position="474"/>
        <end position="483"/>
    </location>
</feature>
<protein>
    <submittedName>
        <fullName evidence="4">CSON015533 protein</fullName>
    </submittedName>
</protein>
<feature type="region of interest" description="Disordered" evidence="2">
    <location>
        <begin position="409"/>
        <end position="511"/>
    </location>
</feature>
<reference evidence="3" key="1">
    <citation type="submission" date="2018-04" db="EMBL/GenBank/DDBJ databases">
        <authorList>
            <person name="Go L.Y."/>
            <person name="Mitchell J.A."/>
        </authorList>
    </citation>
    <scope>NUCLEOTIDE SEQUENCE</scope>
    <source>
        <tissue evidence="3">Whole organism</tissue>
    </source>
</reference>
<evidence type="ECO:0000256" key="1">
    <source>
        <dbReference type="SAM" id="Coils"/>
    </source>
</evidence>
<organism evidence="4">
    <name type="scientific">Culicoides sonorensis</name>
    <name type="common">Biting midge</name>
    <dbReference type="NCBI Taxonomy" id="179676"/>
    <lineage>
        <taxon>Eukaryota</taxon>
        <taxon>Metazoa</taxon>
        <taxon>Ecdysozoa</taxon>
        <taxon>Arthropoda</taxon>
        <taxon>Hexapoda</taxon>
        <taxon>Insecta</taxon>
        <taxon>Pterygota</taxon>
        <taxon>Neoptera</taxon>
        <taxon>Endopterygota</taxon>
        <taxon>Diptera</taxon>
        <taxon>Nematocera</taxon>
        <taxon>Chironomoidea</taxon>
        <taxon>Ceratopogonidae</taxon>
        <taxon>Ceratopogoninae</taxon>
        <taxon>Culicoides</taxon>
        <taxon>Monoculicoides</taxon>
    </lineage>
</organism>
<dbReference type="EMBL" id="UFQT01000993">
    <property type="protein sequence ID" value="SSX28341.1"/>
    <property type="molecule type" value="Genomic_DNA"/>
</dbReference>
<proteinExistence type="predicted"/>
<dbReference type="OMA" id="ISANFET"/>
<evidence type="ECO:0000313" key="3">
    <source>
        <dbReference type="EMBL" id="SSX08318.1"/>
    </source>
</evidence>
<feature type="compositionally biased region" description="Pro residues" evidence="2">
    <location>
        <begin position="462"/>
        <end position="473"/>
    </location>
</feature>
<feature type="coiled-coil region" evidence="1">
    <location>
        <begin position="49"/>
        <end position="83"/>
    </location>
</feature>
<feature type="compositionally biased region" description="Polar residues" evidence="2">
    <location>
        <begin position="487"/>
        <end position="496"/>
    </location>
</feature>
<accession>A0A336MFZ7</accession>
<dbReference type="EMBL" id="UFQS01000993">
    <property type="protein sequence ID" value="SSX08318.1"/>
    <property type="molecule type" value="Genomic_DNA"/>
</dbReference>
<name>A0A336MFZ7_CULSO</name>
<dbReference type="VEuPathDB" id="VectorBase:CSON015533"/>
<dbReference type="SUPFAM" id="SSF57997">
    <property type="entry name" value="Tropomyosin"/>
    <property type="match status" value="1"/>
</dbReference>